<reference evidence="9" key="1">
    <citation type="submission" date="2020-11" db="EMBL/GenBank/DDBJ databases">
        <authorList>
            <person name="Tran Van P."/>
        </authorList>
    </citation>
    <scope>NUCLEOTIDE SEQUENCE</scope>
</reference>
<feature type="compositionally biased region" description="Basic and acidic residues" evidence="6">
    <location>
        <begin position="9"/>
        <end position="44"/>
    </location>
</feature>
<accession>A0A7R9Q490</accession>
<evidence type="ECO:0000256" key="5">
    <source>
        <dbReference type="ARBA" id="ARBA00030701"/>
    </source>
</evidence>
<dbReference type="InterPro" id="IPR007042">
    <property type="entry name" value="SERRATE/Ars2_C"/>
</dbReference>
<organism evidence="9">
    <name type="scientific">Medioppia subpectinata</name>
    <dbReference type="NCBI Taxonomy" id="1979941"/>
    <lineage>
        <taxon>Eukaryota</taxon>
        <taxon>Metazoa</taxon>
        <taxon>Ecdysozoa</taxon>
        <taxon>Arthropoda</taxon>
        <taxon>Chelicerata</taxon>
        <taxon>Arachnida</taxon>
        <taxon>Acari</taxon>
        <taxon>Acariformes</taxon>
        <taxon>Sarcoptiformes</taxon>
        <taxon>Oribatida</taxon>
        <taxon>Brachypylina</taxon>
        <taxon>Oppioidea</taxon>
        <taxon>Oppiidae</taxon>
        <taxon>Medioppia</taxon>
    </lineage>
</organism>
<dbReference type="PANTHER" id="PTHR13165">
    <property type="entry name" value="ARSENITE-RESISTANCE PROTEIN 2"/>
    <property type="match status" value="1"/>
</dbReference>
<feature type="region of interest" description="Disordered" evidence="6">
    <location>
        <begin position="860"/>
        <end position="889"/>
    </location>
</feature>
<name>A0A7R9Q490_9ACAR</name>
<dbReference type="Proteomes" id="UP000759131">
    <property type="component" value="Unassembled WGS sequence"/>
</dbReference>
<dbReference type="GO" id="GO:0016604">
    <property type="term" value="C:nuclear body"/>
    <property type="evidence" value="ECO:0007669"/>
    <property type="project" value="TreeGrafter"/>
</dbReference>
<dbReference type="Gene3D" id="3.30.70.330">
    <property type="match status" value="1"/>
</dbReference>
<comment type="subcellular location">
    <subcellularLocation>
        <location evidence="1">Nucleus</location>
    </subcellularLocation>
</comment>
<dbReference type="Pfam" id="PF04959">
    <property type="entry name" value="ARS2"/>
    <property type="match status" value="1"/>
</dbReference>
<evidence type="ECO:0000313" key="10">
    <source>
        <dbReference type="Proteomes" id="UP000759131"/>
    </source>
</evidence>
<dbReference type="InterPro" id="IPR035979">
    <property type="entry name" value="RBD_domain_sf"/>
</dbReference>
<comment type="similarity">
    <text evidence="2">Belongs to the ARS2 family.</text>
</comment>
<feature type="compositionally biased region" description="Acidic residues" evidence="6">
    <location>
        <begin position="880"/>
        <end position="889"/>
    </location>
</feature>
<dbReference type="OrthoDB" id="342064at2759"/>
<dbReference type="Pfam" id="PF12066">
    <property type="entry name" value="SERRATE_Ars2_N"/>
    <property type="match status" value="1"/>
</dbReference>
<feature type="region of interest" description="Disordered" evidence="6">
    <location>
        <begin position="770"/>
        <end position="789"/>
    </location>
</feature>
<dbReference type="PANTHER" id="PTHR13165:SF0">
    <property type="entry name" value="SERRATE RNA EFFECTOR MOLECULE HOMOLOG"/>
    <property type="match status" value="1"/>
</dbReference>
<feature type="compositionally biased region" description="Polar residues" evidence="6">
    <location>
        <begin position="779"/>
        <end position="789"/>
    </location>
</feature>
<protein>
    <recommendedName>
        <fullName evidence="3">Serrate RNA effector molecule homolog</fullName>
    </recommendedName>
    <alternativeName>
        <fullName evidence="5">Arsenite-resistance protein 2 homolog</fullName>
    </alternativeName>
</protein>
<evidence type="ECO:0000256" key="3">
    <source>
        <dbReference type="ARBA" id="ARBA00017364"/>
    </source>
</evidence>
<dbReference type="EMBL" id="CAJPIZ010009715">
    <property type="protein sequence ID" value="CAG2112042.1"/>
    <property type="molecule type" value="Genomic_DNA"/>
</dbReference>
<evidence type="ECO:0000256" key="1">
    <source>
        <dbReference type="ARBA" id="ARBA00004123"/>
    </source>
</evidence>
<evidence type="ECO:0000259" key="8">
    <source>
        <dbReference type="Pfam" id="PF12066"/>
    </source>
</evidence>
<evidence type="ECO:0000313" key="9">
    <source>
        <dbReference type="EMBL" id="CAD7631612.1"/>
    </source>
</evidence>
<dbReference type="AlphaFoldDB" id="A0A7R9Q490"/>
<keyword evidence="4" id="KW-0539">Nucleus</keyword>
<dbReference type="InterPro" id="IPR039727">
    <property type="entry name" value="SE/Ars2"/>
</dbReference>
<proteinExistence type="inferred from homology"/>
<feature type="compositionally biased region" description="Basic and acidic residues" evidence="6">
    <location>
        <begin position="321"/>
        <end position="336"/>
    </location>
</feature>
<feature type="compositionally biased region" description="Basic and acidic residues" evidence="6">
    <location>
        <begin position="83"/>
        <end position="95"/>
    </location>
</feature>
<feature type="compositionally biased region" description="Basic and acidic residues" evidence="6">
    <location>
        <begin position="346"/>
        <end position="362"/>
    </location>
</feature>
<evidence type="ECO:0000256" key="2">
    <source>
        <dbReference type="ARBA" id="ARBA00005407"/>
    </source>
</evidence>
<dbReference type="InterPro" id="IPR021933">
    <property type="entry name" value="SERRATE/Ars2_N"/>
</dbReference>
<evidence type="ECO:0000256" key="4">
    <source>
        <dbReference type="ARBA" id="ARBA00023242"/>
    </source>
</evidence>
<keyword evidence="10" id="KW-1185">Reference proteome</keyword>
<feature type="domain" description="SERRATE/Ars2 C-terminal" evidence="7">
    <location>
        <begin position="662"/>
        <end position="845"/>
    </location>
</feature>
<feature type="region of interest" description="Disordered" evidence="6">
    <location>
        <begin position="1"/>
        <end position="157"/>
    </location>
</feature>
<feature type="region of interest" description="Disordered" evidence="6">
    <location>
        <begin position="292"/>
        <end position="421"/>
    </location>
</feature>
<dbReference type="EMBL" id="OC864290">
    <property type="protein sequence ID" value="CAD7631612.1"/>
    <property type="molecule type" value="Genomic_DNA"/>
</dbReference>
<feature type="domain" description="SERRATE/Ars2 N-terminal" evidence="8">
    <location>
        <begin position="162"/>
        <end position="271"/>
    </location>
</feature>
<evidence type="ECO:0000256" key="6">
    <source>
        <dbReference type="SAM" id="MobiDB-lite"/>
    </source>
</evidence>
<sequence>MGDSDDDFDRSTRGRDKFRRERNDYNDRNSGGNRRDDWSDRRESGGNSSWNNQNRDRIPQRRDNYRNDNYSMGGGGPGGGGNQRRDRYSPADRSDMSPPMKRQRGGRDWDDRSPYPNYEMGGYGHHNNNWTQMDNSGPNSQNQNQHREADTGPTQPPMMTFKQFLGTQGDDIDDQIAVKKYSDYKLDFKRKQIIEFFNAHKDEEWFRSKYHPEEYDKRKTEQTKAFKTRLEVFTDLYTNNWIDSVSIDVEKANQIIRLLDAAVIKLEGGNDFDLKALDENFEEEKAIEPDLSLFSVDVEKPPKPAVDKSEREAGEESDSEDLNHKNNENTENNDQKDGEEEDNKEEVEKDTNEVERNDKPETVDSIASMEEGEASMDANSETKETIDDDTQDESVKVKSEEKVESPVKTNSQKTVDDSEKPRALHKTLSIFMRNLAPTITKQEIEDLCRRYPGFLRLCIADPTSERRFFRRGWVTYDRSVNIREICWSFNSVKLRDTELNVIVNRDLSRRIRSVNGIASHKNVVRADIRHAAKIVLNLDKQKKLWEEENNDTKEANDVKPMFGFASKNPLLKNITDYLIEEASAEEEELLGGDPGELNERDDGENGGTLDRDESLIKVLDRLLLYLRIVHSIDYYNHSDYPNEDEMPNRIGIMHARGMASTSSRPSHADINEYIKSFETKIQPFLQPPTVVTEEEAAKLGLKDTEEEAEVFIKANTQELGKDKWLCPLSGKKFKGPDFVRKHILNKHVERIDEAKQNAVYLNNYIFDPKRPQLPEHPSNRPQVNPSNRADASNMAMAAGMAPGYGMPHGPGPYPGPPPYMAGGYGPRGPPVGFGGPMMGYGRGYPPMGMGPMHDGYGRGPMGHQKPRFTRKRINYRDLDAPNDDQDINN</sequence>
<dbReference type="GO" id="GO:0003676">
    <property type="term" value="F:nucleic acid binding"/>
    <property type="evidence" value="ECO:0007669"/>
    <property type="project" value="InterPro"/>
</dbReference>
<feature type="compositionally biased region" description="Gly residues" evidence="6">
    <location>
        <begin position="72"/>
        <end position="82"/>
    </location>
</feature>
<feature type="compositionally biased region" description="Basic and acidic residues" evidence="6">
    <location>
        <begin position="54"/>
        <end position="66"/>
    </location>
</feature>
<evidence type="ECO:0000259" key="7">
    <source>
        <dbReference type="Pfam" id="PF04959"/>
    </source>
</evidence>
<gene>
    <name evidence="9" type="ORF">OSB1V03_LOCUS12021</name>
</gene>
<dbReference type="GO" id="GO:0031053">
    <property type="term" value="P:primary miRNA processing"/>
    <property type="evidence" value="ECO:0007669"/>
    <property type="project" value="TreeGrafter"/>
</dbReference>
<feature type="compositionally biased region" description="Basic and acidic residues" evidence="6">
    <location>
        <begin position="297"/>
        <end position="314"/>
    </location>
</feature>
<feature type="compositionally biased region" description="Basic residues" evidence="6">
    <location>
        <begin position="864"/>
        <end position="873"/>
    </location>
</feature>
<feature type="compositionally biased region" description="Basic and acidic residues" evidence="6">
    <location>
        <begin position="393"/>
        <end position="405"/>
    </location>
</feature>
<feature type="region of interest" description="Disordered" evidence="6">
    <location>
        <begin position="588"/>
        <end position="610"/>
    </location>
</feature>
<dbReference type="SUPFAM" id="SSF54928">
    <property type="entry name" value="RNA-binding domain, RBD"/>
    <property type="match status" value="1"/>
</dbReference>
<dbReference type="InterPro" id="IPR012677">
    <property type="entry name" value="Nucleotide-bd_a/b_plait_sf"/>
</dbReference>
<feature type="compositionally biased region" description="Polar residues" evidence="6">
    <location>
        <begin position="126"/>
        <end position="144"/>
    </location>
</feature>